<name>A0A0F9H8W4_9ZZZZ</name>
<proteinExistence type="predicted"/>
<organism evidence="1">
    <name type="scientific">marine sediment metagenome</name>
    <dbReference type="NCBI Taxonomy" id="412755"/>
    <lineage>
        <taxon>unclassified sequences</taxon>
        <taxon>metagenomes</taxon>
        <taxon>ecological metagenomes</taxon>
    </lineage>
</organism>
<accession>A0A0F9H8W4</accession>
<reference evidence="1" key="1">
    <citation type="journal article" date="2015" name="Nature">
        <title>Complex archaea that bridge the gap between prokaryotes and eukaryotes.</title>
        <authorList>
            <person name="Spang A."/>
            <person name="Saw J.H."/>
            <person name="Jorgensen S.L."/>
            <person name="Zaremba-Niedzwiedzka K."/>
            <person name="Martijn J."/>
            <person name="Lind A.E."/>
            <person name="van Eijk R."/>
            <person name="Schleper C."/>
            <person name="Guy L."/>
            <person name="Ettema T.J."/>
        </authorList>
    </citation>
    <scope>NUCLEOTIDE SEQUENCE</scope>
</reference>
<gene>
    <name evidence="1" type="ORF">LCGC14_1733280</name>
</gene>
<dbReference type="AlphaFoldDB" id="A0A0F9H8W4"/>
<comment type="caution">
    <text evidence="1">The sequence shown here is derived from an EMBL/GenBank/DDBJ whole genome shotgun (WGS) entry which is preliminary data.</text>
</comment>
<sequence length="51" mass="6057">MNFLFTHWEWVLIGFYALEKAVKISPLVWDDIIVDGIRSIFKALENIRKGY</sequence>
<dbReference type="EMBL" id="LAZR01015757">
    <property type="protein sequence ID" value="KKM07500.1"/>
    <property type="molecule type" value="Genomic_DNA"/>
</dbReference>
<evidence type="ECO:0000313" key="1">
    <source>
        <dbReference type="EMBL" id="KKM07500.1"/>
    </source>
</evidence>
<protein>
    <submittedName>
        <fullName evidence="1">Uncharacterized protein</fullName>
    </submittedName>
</protein>